<dbReference type="EMBL" id="ML143413">
    <property type="protein sequence ID" value="TBU29449.1"/>
    <property type="molecule type" value="Genomic_DNA"/>
</dbReference>
<gene>
    <name evidence="1" type="ORF">BD311DRAFT_756696</name>
</gene>
<organism evidence="1">
    <name type="scientific">Dichomitus squalens</name>
    <dbReference type="NCBI Taxonomy" id="114155"/>
    <lineage>
        <taxon>Eukaryota</taxon>
        <taxon>Fungi</taxon>
        <taxon>Dikarya</taxon>
        <taxon>Basidiomycota</taxon>
        <taxon>Agaricomycotina</taxon>
        <taxon>Agaricomycetes</taxon>
        <taxon>Polyporales</taxon>
        <taxon>Polyporaceae</taxon>
        <taxon>Dichomitus</taxon>
    </lineage>
</organism>
<protein>
    <submittedName>
        <fullName evidence="1">Uncharacterized protein</fullName>
    </submittedName>
</protein>
<evidence type="ECO:0000313" key="1">
    <source>
        <dbReference type="EMBL" id="TBU29449.1"/>
    </source>
</evidence>
<proteinExistence type="predicted"/>
<dbReference type="Proteomes" id="UP000292957">
    <property type="component" value="Unassembled WGS sequence"/>
</dbReference>
<name>A0A4Q9MP43_9APHY</name>
<accession>A0A4Q9MP43</accession>
<sequence length="68" mass="7350">MRAKRACNPINGLPFCQPCPEPSLAKPPPLDTTFASLLYHPLQHANSTTCPLGSDFVSRDKKAIATNV</sequence>
<reference evidence="1" key="1">
    <citation type="submission" date="2019-01" db="EMBL/GenBank/DDBJ databases">
        <title>Draft genome sequences of three monokaryotic isolates of the white-rot basidiomycete fungus Dichomitus squalens.</title>
        <authorList>
            <consortium name="DOE Joint Genome Institute"/>
            <person name="Lopez S.C."/>
            <person name="Andreopoulos B."/>
            <person name="Pangilinan J."/>
            <person name="Lipzen A."/>
            <person name="Riley R."/>
            <person name="Ahrendt S."/>
            <person name="Ng V."/>
            <person name="Barry K."/>
            <person name="Daum C."/>
            <person name="Grigoriev I.V."/>
            <person name="Hilden K.S."/>
            <person name="Makela M.R."/>
            <person name="de Vries R.P."/>
        </authorList>
    </citation>
    <scope>NUCLEOTIDE SEQUENCE [LARGE SCALE GENOMIC DNA]</scope>
    <source>
        <strain evidence="1">OM18370.1</strain>
    </source>
</reference>
<dbReference type="AlphaFoldDB" id="A0A4Q9MP43"/>